<dbReference type="PANTHER" id="PTHR34818:SF1">
    <property type="entry name" value="PROTEIN BLI-3"/>
    <property type="match status" value="1"/>
</dbReference>
<comment type="caution">
    <text evidence="2">The sequence shown here is derived from an EMBL/GenBank/DDBJ whole genome shotgun (WGS) entry which is preliminary data.</text>
</comment>
<dbReference type="Gene3D" id="2.30.110.10">
    <property type="entry name" value="Electron Transport, Fmn-binding Protein, Chain A"/>
    <property type="match status" value="1"/>
</dbReference>
<accession>A0A8H4R1P3</accession>
<dbReference type="InterPro" id="IPR012349">
    <property type="entry name" value="Split_barrel_FMN-bd"/>
</dbReference>
<dbReference type="AlphaFoldDB" id="A0A8H4R1P3"/>
<feature type="region of interest" description="Disordered" evidence="1">
    <location>
        <begin position="101"/>
        <end position="124"/>
    </location>
</feature>
<dbReference type="EMBL" id="JAAMPI010001983">
    <property type="protein sequence ID" value="KAF4620197.1"/>
    <property type="molecule type" value="Genomic_DNA"/>
</dbReference>
<reference evidence="2 3" key="1">
    <citation type="submission" date="2020-03" db="EMBL/GenBank/DDBJ databases">
        <title>Draft Genome Sequence of Cudoniella acicularis.</title>
        <authorList>
            <person name="Buettner E."/>
            <person name="Kellner H."/>
        </authorList>
    </citation>
    <scope>NUCLEOTIDE SEQUENCE [LARGE SCALE GENOMIC DNA]</scope>
    <source>
        <strain evidence="2 3">DSM 108380</strain>
    </source>
</reference>
<dbReference type="OrthoDB" id="434253at2759"/>
<name>A0A8H4R1P3_9HELO</name>
<protein>
    <submittedName>
        <fullName evidence="2">Uncharacterized protein</fullName>
    </submittedName>
</protein>
<dbReference type="Proteomes" id="UP000566819">
    <property type="component" value="Unassembled WGS sequence"/>
</dbReference>
<gene>
    <name evidence="2" type="ORF">G7Y89_g14625</name>
</gene>
<dbReference type="SUPFAM" id="SSF50475">
    <property type="entry name" value="FMN-binding split barrel"/>
    <property type="match status" value="1"/>
</dbReference>
<evidence type="ECO:0000313" key="3">
    <source>
        <dbReference type="Proteomes" id="UP000566819"/>
    </source>
</evidence>
<dbReference type="InterPro" id="IPR052917">
    <property type="entry name" value="Stress-Dev_Protein"/>
</dbReference>
<evidence type="ECO:0000313" key="2">
    <source>
        <dbReference type="EMBL" id="KAF4620197.1"/>
    </source>
</evidence>
<evidence type="ECO:0000256" key="1">
    <source>
        <dbReference type="SAM" id="MobiDB-lite"/>
    </source>
</evidence>
<proteinExistence type="predicted"/>
<dbReference type="PANTHER" id="PTHR34818">
    <property type="entry name" value="PROTEIN BLI-3"/>
    <property type="match status" value="1"/>
</dbReference>
<sequence>MPFSNTDTGSKPADLYKATNIDELSLKEKVEDLTDFISGCKFGIMTTRDASSGALISRCMALAGKVTSPFIIPFTSHNKETQSNISQENGGIDLLFHTNTESGKTDDISSDPHINMPFLNSSGE</sequence>
<keyword evidence="3" id="KW-1185">Reference proteome</keyword>
<organism evidence="2 3">
    <name type="scientific">Cudoniella acicularis</name>
    <dbReference type="NCBI Taxonomy" id="354080"/>
    <lineage>
        <taxon>Eukaryota</taxon>
        <taxon>Fungi</taxon>
        <taxon>Dikarya</taxon>
        <taxon>Ascomycota</taxon>
        <taxon>Pezizomycotina</taxon>
        <taxon>Leotiomycetes</taxon>
        <taxon>Helotiales</taxon>
        <taxon>Tricladiaceae</taxon>
        <taxon>Cudoniella</taxon>
    </lineage>
</organism>